<dbReference type="RefSeq" id="WP_258541667.1">
    <property type="nucleotide sequence ID" value="NZ_OU015584.1"/>
</dbReference>
<dbReference type="EMBL" id="OU015584">
    <property type="protein sequence ID" value="CAG5080874.1"/>
    <property type="molecule type" value="Genomic_DNA"/>
</dbReference>
<sequence>MYWGHESIKGMEDVKIKDFWQWTYSDMLINENRDAFGLFLIANALELTKMPRIDWGKVDLRYRRKKIAVRCSGYIQSWKQKRPKRISFDISPKKGIDAKKEDSMTFRNREAELYIFAVLAEKDVKKVNVLDLDQWNFYIVRTSTLDEHFPKNRKLGMRALKQLAGPLHQSRLKDNIDILIDAELTEKLIL</sequence>
<proteinExistence type="predicted"/>
<organism evidence="1 2">
    <name type="scientific">Parvicella tangerina</name>
    <dbReference type="NCBI Taxonomy" id="2829795"/>
    <lineage>
        <taxon>Bacteria</taxon>
        <taxon>Pseudomonadati</taxon>
        <taxon>Bacteroidota</taxon>
        <taxon>Flavobacteriia</taxon>
        <taxon>Flavobacteriales</taxon>
        <taxon>Parvicellaceae</taxon>
        <taxon>Parvicella</taxon>
    </lineage>
</organism>
<dbReference type="Proteomes" id="UP000683507">
    <property type="component" value="Chromosome"/>
</dbReference>
<name>A0A916JM44_9FLAO</name>
<gene>
    <name evidence="1" type="ORF">CRYO30217_01467</name>
</gene>
<protein>
    <submittedName>
        <fullName evidence="1">Uncharacterized protein</fullName>
    </submittedName>
</protein>
<keyword evidence="2" id="KW-1185">Reference proteome</keyword>
<evidence type="ECO:0000313" key="1">
    <source>
        <dbReference type="EMBL" id="CAG5080874.1"/>
    </source>
</evidence>
<accession>A0A916JM44</accession>
<evidence type="ECO:0000313" key="2">
    <source>
        <dbReference type="Proteomes" id="UP000683507"/>
    </source>
</evidence>
<dbReference type="AlphaFoldDB" id="A0A916JM44"/>
<dbReference type="KEGG" id="ptan:CRYO30217_01467"/>
<reference evidence="1" key="1">
    <citation type="submission" date="2021-04" db="EMBL/GenBank/DDBJ databases">
        <authorList>
            <person name="Rodrigo-Torres L."/>
            <person name="Arahal R. D."/>
            <person name="Lucena T."/>
        </authorList>
    </citation>
    <scope>NUCLEOTIDE SEQUENCE</scope>
    <source>
        <strain evidence="1">AS29M-1</strain>
    </source>
</reference>